<evidence type="ECO:0000313" key="2">
    <source>
        <dbReference type="Proteomes" id="UP000636505"/>
    </source>
</evidence>
<reference evidence="1" key="1">
    <citation type="submission" date="2020-10" db="EMBL/GenBank/DDBJ databases">
        <authorList>
            <person name="Castelo-Branco R."/>
            <person name="Eusebio N."/>
            <person name="Adriana R."/>
            <person name="Vieira A."/>
            <person name="Brugerolle De Fraissinette N."/>
            <person name="Rezende De Castro R."/>
            <person name="Schneider M.P."/>
            <person name="Vasconcelos V."/>
            <person name="Leao P.N."/>
        </authorList>
    </citation>
    <scope>NUCLEOTIDE SEQUENCE</scope>
    <source>
        <strain evidence="1">LEGE 07310</strain>
    </source>
</reference>
<sequence>MVEGGSVLTTDSYLKATDVDHALNELRFTISELSGGQFEKLTNPGLGITRFTQADINILNALPRTV</sequence>
<gene>
    <name evidence="1" type="ORF">IQ241_20920</name>
</gene>
<dbReference type="RefSeq" id="WP_193910967.1">
    <property type="nucleotide sequence ID" value="NZ_JADEXG010000065.1"/>
</dbReference>
<accession>A0A8J7AL28</accession>
<keyword evidence="2" id="KW-1185">Reference proteome</keyword>
<comment type="caution">
    <text evidence="1">The sequence shown here is derived from an EMBL/GenBank/DDBJ whole genome shotgun (WGS) entry which is preliminary data.</text>
</comment>
<dbReference type="EMBL" id="JADEXG010000065">
    <property type="protein sequence ID" value="MBE9079723.1"/>
    <property type="molecule type" value="Genomic_DNA"/>
</dbReference>
<name>A0A8J7AL28_9CYAN</name>
<organism evidence="1 2">
    <name type="scientific">Vasconcelosia minhoensis LEGE 07310</name>
    <dbReference type="NCBI Taxonomy" id="915328"/>
    <lineage>
        <taxon>Bacteria</taxon>
        <taxon>Bacillati</taxon>
        <taxon>Cyanobacteriota</taxon>
        <taxon>Cyanophyceae</taxon>
        <taxon>Nodosilineales</taxon>
        <taxon>Cymatolegaceae</taxon>
        <taxon>Vasconcelosia</taxon>
        <taxon>Vasconcelosia minhoensis</taxon>
    </lineage>
</organism>
<protein>
    <submittedName>
        <fullName evidence="1">Uncharacterized protein</fullName>
    </submittedName>
</protein>
<dbReference type="Pfam" id="PF16184">
    <property type="entry name" value="Cadherin_3"/>
    <property type="match status" value="1"/>
</dbReference>
<dbReference type="AlphaFoldDB" id="A0A8J7AL28"/>
<evidence type="ECO:0000313" key="1">
    <source>
        <dbReference type="EMBL" id="MBE9079723.1"/>
    </source>
</evidence>
<dbReference type="Proteomes" id="UP000636505">
    <property type="component" value="Unassembled WGS sequence"/>
</dbReference>
<proteinExistence type="predicted"/>